<name>A0A8J7Q8I9_9BACT</name>
<organism evidence="1 2">
    <name type="scientific">Acanthopleuribacter pedis</name>
    <dbReference type="NCBI Taxonomy" id="442870"/>
    <lineage>
        <taxon>Bacteria</taxon>
        <taxon>Pseudomonadati</taxon>
        <taxon>Acidobacteriota</taxon>
        <taxon>Holophagae</taxon>
        <taxon>Acanthopleuribacterales</taxon>
        <taxon>Acanthopleuribacteraceae</taxon>
        <taxon>Acanthopleuribacter</taxon>
    </lineage>
</organism>
<gene>
    <name evidence="1" type="ORF">J3U88_10345</name>
</gene>
<evidence type="ECO:0000313" key="1">
    <source>
        <dbReference type="EMBL" id="MBO1318859.1"/>
    </source>
</evidence>
<dbReference type="Proteomes" id="UP000664417">
    <property type="component" value="Unassembled WGS sequence"/>
</dbReference>
<dbReference type="SUPFAM" id="SSF55729">
    <property type="entry name" value="Acyl-CoA N-acyltransferases (Nat)"/>
    <property type="match status" value="1"/>
</dbReference>
<dbReference type="PANTHER" id="PTHR47017">
    <property type="entry name" value="ACYL-COA"/>
    <property type="match status" value="1"/>
</dbReference>
<dbReference type="Gene3D" id="3.40.630.30">
    <property type="match status" value="1"/>
</dbReference>
<protein>
    <submittedName>
        <fullName evidence="1">GNAT family N-acetyltransferase</fullName>
    </submittedName>
</protein>
<reference evidence="1" key="1">
    <citation type="submission" date="2021-03" db="EMBL/GenBank/DDBJ databases">
        <authorList>
            <person name="Wang G."/>
        </authorList>
    </citation>
    <scope>NUCLEOTIDE SEQUENCE</scope>
    <source>
        <strain evidence="1">KCTC 12899</strain>
    </source>
</reference>
<accession>A0A8J7Q8I9</accession>
<keyword evidence="2" id="KW-1185">Reference proteome</keyword>
<dbReference type="InterPro" id="IPR007434">
    <property type="entry name" value="FemAB-like"/>
</dbReference>
<proteinExistence type="predicted"/>
<comment type="caution">
    <text evidence="1">The sequence shown here is derived from an EMBL/GenBank/DDBJ whole genome shotgun (WGS) entry which is preliminary data.</text>
</comment>
<dbReference type="AlphaFoldDB" id="A0A8J7Q8I9"/>
<dbReference type="InterPro" id="IPR016181">
    <property type="entry name" value="Acyl_CoA_acyltransferase"/>
</dbReference>
<sequence length="393" mass="46030">MTLSFRWIQSMNEVAPAAWDALAAAHDYPFLRWTWLHHLEASGSAVISEGWQTQHLLCFDQDRLIGIAPLYLKSHSRGEFVFDSEWARVAHQVGVTYYPKLLGMSPFTPAVGYRFLTAADRDTRDLNRALLREINRFTQAKGLSGFSFLHGDAAWVEMMVELGMNPWYHHGLVWENHDFQTFDDYLASFRSHQRKNIRRERRKIKEQGVAFRVFSGRDIPDEYFDKMYQFYAATCVKYWGYSHYLKQEFFRGLAADFREHTAFVCAYVAGIESPIAMSFLIHEGDWVFGRYWGSLEEFDFLHFETCYYQPIEWAIQQGFRYYDAGSGGGRQKKSRGFPAQLKPSLHRFHSPIMQRIWADNIEHLNSGEMIQIELINDYKKTVARLEKSGLIER</sequence>
<dbReference type="RefSeq" id="WP_207858677.1">
    <property type="nucleotide sequence ID" value="NZ_JAFREP010000007.1"/>
</dbReference>
<dbReference type="PANTHER" id="PTHR47017:SF1">
    <property type="entry name" value="ACYL-COA"/>
    <property type="match status" value="1"/>
</dbReference>
<evidence type="ECO:0000313" key="2">
    <source>
        <dbReference type="Proteomes" id="UP000664417"/>
    </source>
</evidence>
<dbReference type="EMBL" id="JAFREP010000007">
    <property type="protein sequence ID" value="MBO1318859.1"/>
    <property type="molecule type" value="Genomic_DNA"/>
</dbReference>
<dbReference type="Pfam" id="PF04339">
    <property type="entry name" value="FemAB_like"/>
    <property type="match status" value="1"/>
</dbReference>